<feature type="region of interest" description="Disordered" evidence="1">
    <location>
        <begin position="52"/>
        <end position="107"/>
    </location>
</feature>
<keyword evidence="3" id="KW-1185">Reference proteome</keyword>
<gene>
    <name evidence="2" type="ORF">GOP47_0024142</name>
</gene>
<proteinExistence type="predicted"/>
<dbReference type="Proteomes" id="UP000886520">
    <property type="component" value="Chromosome 23"/>
</dbReference>
<reference evidence="2" key="1">
    <citation type="submission" date="2021-01" db="EMBL/GenBank/DDBJ databases">
        <title>Adiantum capillus-veneris genome.</title>
        <authorList>
            <person name="Fang Y."/>
            <person name="Liao Q."/>
        </authorList>
    </citation>
    <scope>NUCLEOTIDE SEQUENCE</scope>
    <source>
        <strain evidence="2">H3</strain>
        <tissue evidence="2">Leaf</tissue>
    </source>
</reference>
<feature type="compositionally biased region" description="Basic and acidic residues" evidence="1">
    <location>
        <begin position="52"/>
        <end position="66"/>
    </location>
</feature>
<organism evidence="2 3">
    <name type="scientific">Adiantum capillus-veneris</name>
    <name type="common">Maidenhair fern</name>
    <dbReference type="NCBI Taxonomy" id="13818"/>
    <lineage>
        <taxon>Eukaryota</taxon>
        <taxon>Viridiplantae</taxon>
        <taxon>Streptophyta</taxon>
        <taxon>Embryophyta</taxon>
        <taxon>Tracheophyta</taxon>
        <taxon>Polypodiopsida</taxon>
        <taxon>Polypodiidae</taxon>
        <taxon>Polypodiales</taxon>
        <taxon>Pteridineae</taxon>
        <taxon>Pteridaceae</taxon>
        <taxon>Vittarioideae</taxon>
        <taxon>Adiantum</taxon>
    </lineage>
</organism>
<feature type="region of interest" description="Disordered" evidence="1">
    <location>
        <begin position="118"/>
        <end position="137"/>
    </location>
</feature>
<evidence type="ECO:0000313" key="3">
    <source>
        <dbReference type="Proteomes" id="UP000886520"/>
    </source>
</evidence>
<protein>
    <submittedName>
        <fullName evidence="2">Uncharacterized protein</fullName>
    </submittedName>
</protein>
<feature type="compositionally biased region" description="Polar residues" evidence="1">
    <location>
        <begin position="169"/>
        <end position="180"/>
    </location>
</feature>
<sequence>MKLEACSDEQSKEKVAPLIVLAWRGWPSLAWERPGLQARWVAIALHGRASDGNRELHGERKGWHAEHWRRKSRSPASTSGVEVAVTKGSPGPPRAKKRGRAAWGATSKIEQGQETVARGRGVRHRRGSSPLDRGTGDAMLGMATRLEKVSAAEEQPVVIMGGLPKSKKQVSSTQPGMGGQ</sequence>
<accession>A0A9D4U5A0</accession>
<comment type="caution">
    <text evidence="2">The sequence shown here is derived from an EMBL/GenBank/DDBJ whole genome shotgun (WGS) entry which is preliminary data.</text>
</comment>
<evidence type="ECO:0000313" key="2">
    <source>
        <dbReference type="EMBL" id="KAI5061637.1"/>
    </source>
</evidence>
<feature type="region of interest" description="Disordered" evidence="1">
    <location>
        <begin position="160"/>
        <end position="180"/>
    </location>
</feature>
<dbReference type="AlphaFoldDB" id="A0A9D4U5A0"/>
<dbReference type="EMBL" id="JABFUD020000023">
    <property type="protein sequence ID" value="KAI5061637.1"/>
    <property type="molecule type" value="Genomic_DNA"/>
</dbReference>
<evidence type="ECO:0000256" key="1">
    <source>
        <dbReference type="SAM" id="MobiDB-lite"/>
    </source>
</evidence>
<name>A0A9D4U5A0_ADICA</name>